<keyword evidence="2" id="KW-1185">Reference proteome</keyword>
<evidence type="ECO:0000313" key="1">
    <source>
        <dbReference type="EMBL" id="AUN99021.1"/>
    </source>
</evidence>
<name>A0A2K9NU24_BACTC</name>
<reference evidence="1 2" key="1">
    <citation type="submission" date="2018-01" db="EMBL/GenBank/DDBJ databases">
        <title>Complete genome sequence of Bacteriovorax stolpii DSM12778.</title>
        <authorList>
            <person name="Tang B."/>
            <person name="Chang J."/>
        </authorList>
    </citation>
    <scope>NUCLEOTIDE SEQUENCE [LARGE SCALE GENOMIC DNA]</scope>
    <source>
        <strain evidence="1 2">DSM 12778</strain>
    </source>
</reference>
<protein>
    <submittedName>
        <fullName evidence="1">Uncharacterized protein</fullName>
    </submittedName>
</protein>
<dbReference type="EMBL" id="CP025704">
    <property type="protein sequence ID" value="AUN99021.1"/>
    <property type="molecule type" value="Genomic_DNA"/>
</dbReference>
<accession>A0A2K9NU24</accession>
<evidence type="ECO:0000313" key="2">
    <source>
        <dbReference type="Proteomes" id="UP000235584"/>
    </source>
</evidence>
<organism evidence="1 2">
    <name type="scientific">Bacteriovorax stolpii</name>
    <name type="common">Bdellovibrio stolpii</name>
    <dbReference type="NCBI Taxonomy" id="960"/>
    <lineage>
        <taxon>Bacteria</taxon>
        <taxon>Pseudomonadati</taxon>
        <taxon>Bdellovibrionota</taxon>
        <taxon>Bacteriovoracia</taxon>
        <taxon>Bacteriovoracales</taxon>
        <taxon>Bacteriovoracaceae</taxon>
        <taxon>Bacteriovorax</taxon>
    </lineage>
</organism>
<dbReference type="Proteomes" id="UP000235584">
    <property type="component" value="Chromosome"/>
</dbReference>
<dbReference type="AlphaFoldDB" id="A0A2K9NU24"/>
<dbReference type="KEGG" id="bsto:C0V70_13100"/>
<proteinExistence type="predicted"/>
<sequence length="423" mass="47311">MKTKNIKMNKAMAVLAVIATISFSQMTMAQEEISLPVITKPAILEEGTQRELSASQVAELLPWAKDSKIFLSDLLDNVQTLAPSDKVDHLVEGIKSVVGESAPKNSELLMRYALNRGLVINDILIREVEANSVGMVDVQLRVLKASILMAIKYYDQDMEMMSKKAKTSFAAFGLDYYDFLSELNKSVFDASAQYSFQRTALEFLQWDLYRDLNNTVYANQIVKINNGLKTFPTKKLTDSQSIALIRQMKSLAKQLKVTKEIPATPAKSPQEFEALMAKKMLVSSIDEGVMYAVKAMELVSTPTEFFRAISPEITNPNANYTNALAAVGYNSRNVLLKNSMTRVADVHKLASIQDSVDNIIVITREYTSSVRTAAEFLALYSYTVSNPSSYYKSELKQLTMANMSYFMGLNPTTEERNTLLGRF</sequence>
<dbReference type="RefSeq" id="WP_102244312.1">
    <property type="nucleotide sequence ID" value="NZ_CP025704.1"/>
</dbReference>
<gene>
    <name evidence="1" type="ORF">C0V70_13100</name>
</gene>